<dbReference type="EMBL" id="LT634362">
    <property type="protein sequence ID" value="SFZ87674.1"/>
    <property type="molecule type" value="Genomic_DNA"/>
</dbReference>
<evidence type="ECO:0000256" key="4">
    <source>
        <dbReference type="ARBA" id="ARBA00022741"/>
    </source>
</evidence>
<evidence type="ECO:0000256" key="1">
    <source>
        <dbReference type="ARBA" id="ARBA00004202"/>
    </source>
</evidence>
<dbReference type="SUPFAM" id="SSF52540">
    <property type="entry name" value="P-loop containing nucleoside triphosphate hydrolases"/>
    <property type="match status" value="1"/>
</dbReference>
<evidence type="ECO:0000256" key="7">
    <source>
        <dbReference type="ARBA" id="ARBA00022927"/>
    </source>
</evidence>
<dbReference type="FunFam" id="3.40.50.300:FF:000016">
    <property type="entry name" value="Oligopeptide ABC transporter ATP-binding component"/>
    <property type="match status" value="1"/>
</dbReference>
<keyword evidence="5 9" id="KW-0067">ATP-binding</keyword>
<dbReference type="InterPro" id="IPR003593">
    <property type="entry name" value="AAA+_ATPase"/>
</dbReference>
<keyword evidence="4" id="KW-0547">Nucleotide-binding</keyword>
<comment type="subcellular location">
    <subcellularLocation>
        <location evidence="1">Cell membrane</location>
        <topology evidence="1">Peripheral membrane protein</topology>
    </subcellularLocation>
</comment>
<dbReference type="GO" id="GO:0016887">
    <property type="term" value="F:ATP hydrolysis activity"/>
    <property type="evidence" value="ECO:0007669"/>
    <property type="project" value="InterPro"/>
</dbReference>
<dbReference type="GO" id="GO:0055085">
    <property type="term" value="P:transmembrane transport"/>
    <property type="evidence" value="ECO:0007669"/>
    <property type="project" value="UniProtKB-ARBA"/>
</dbReference>
<dbReference type="InterPro" id="IPR013563">
    <property type="entry name" value="Oligopep_ABC_C"/>
</dbReference>
<dbReference type="GO" id="GO:0015031">
    <property type="term" value="P:protein transport"/>
    <property type="evidence" value="ECO:0007669"/>
    <property type="project" value="UniProtKB-KW"/>
</dbReference>
<evidence type="ECO:0000313" key="9">
    <source>
        <dbReference type="EMBL" id="SFZ87674.1"/>
    </source>
</evidence>
<dbReference type="PROSITE" id="PS00211">
    <property type="entry name" value="ABC_TRANSPORTER_1"/>
    <property type="match status" value="1"/>
</dbReference>
<keyword evidence="7" id="KW-0653">Protein transport</keyword>
<evidence type="ECO:0000256" key="2">
    <source>
        <dbReference type="ARBA" id="ARBA00005417"/>
    </source>
</evidence>
<evidence type="ECO:0000259" key="8">
    <source>
        <dbReference type="PROSITE" id="PS50893"/>
    </source>
</evidence>
<dbReference type="PANTHER" id="PTHR43776">
    <property type="entry name" value="TRANSPORT ATP-BINDING PROTEIN"/>
    <property type="match status" value="1"/>
</dbReference>
<dbReference type="PROSITE" id="PS50893">
    <property type="entry name" value="ABC_TRANSPORTER_2"/>
    <property type="match status" value="1"/>
</dbReference>
<dbReference type="Pfam" id="PF00005">
    <property type="entry name" value="ABC_tran"/>
    <property type="match status" value="1"/>
</dbReference>
<dbReference type="Gene3D" id="3.40.50.300">
    <property type="entry name" value="P-loop containing nucleotide triphosphate hydrolases"/>
    <property type="match status" value="1"/>
</dbReference>
<sequence>MAEREQILQVKNLKQYFNVGKPDEVKAVDDISFAIYQGETFGLVGESGSGKTTVGRSIIHLYEPTAGKILFHGQDISQLKSAATRLQFRQQMQMIFQDPYASLNPRMKVKDIIAEGIDVHHLATSNQDRDDRVAHLLEVVGLNPDHATRYPYEFSGGQRQRIGIARALAVEPEFIIADEPISALDVSIQAQVVNLLQDLQAQHELTYLFIAHDLSMVKYISDRIGVIHYGRLMEIAPADEIYANPLHPYTKSLLSAVPVPDPEYERKRQAIAYDAALYEGDDKKRQLVEVIPGHFIRASADELPAYQQQAMHYQVV</sequence>
<organism evidence="9">
    <name type="scientific">Loigolactobacillus rennini</name>
    <dbReference type="NCBI Taxonomy" id="238013"/>
    <lineage>
        <taxon>Bacteria</taxon>
        <taxon>Bacillati</taxon>
        <taxon>Bacillota</taxon>
        <taxon>Bacilli</taxon>
        <taxon>Lactobacillales</taxon>
        <taxon>Lactobacillaceae</taxon>
        <taxon>Loigolactobacillus</taxon>
    </lineage>
</organism>
<dbReference type="Pfam" id="PF08352">
    <property type="entry name" value="oligo_HPY"/>
    <property type="match status" value="1"/>
</dbReference>
<dbReference type="GO" id="GO:0005524">
    <property type="term" value="F:ATP binding"/>
    <property type="evidence" value="ECO:0007669"/>
    <property type="project" value="UniProtKB-KW"/>
</dbReference>
<comment type="similarity">
    <text evidence="2">Belongs to the ABC transporter superfamily.</text>
</comment>
<dbReference type="SMART" id="SM00382">
    <property type="entry name" value="AAA"/>
    <property type="match status" value="1"/>
</dbReference>
<dbReference type="InterPro" id="IPR050319">
    <property type="entry name" value="ABC_transp_ATP-bind"/>
</dbReference>
<proteinExistence type="inferred from homology"/>
<evidence type="ECO:0000256" key="5">
    <source>
        <dbReference type="ARBA" id="ARBA00022840"/>
    </source>
</evidence>
<dbReference type="CDD" id="cd03257">
    <property type="entry name" value="ABC_NikE_OppD_transporters"/>
    <property type="match status" value="1"/>
</dbReference>
<accession>A0A1K2I621</accession>
<dbReference type="InterPro" id="IPR003439">
    <property type="entry name" value="ABC_transporter-like_ATP-bd"/>
</dbReference>
<gene>
    <name evidence="9" type="ORF">LREN565_0787</name>
</gene>
<evidence type="ECO:0000256" key="3">
    <source>
        <dbReference type="ARBA" id="ARBA00022448"/>
    </source>
</evidence>
<protein>
    <submittedName>
        <fullName evidence="9">Oligopeptide transport ATP-binding protein OppF (TC 3.A.1.5.1)</fullName>
    </submittedName>
</protein>
<evidence type="ECO:0000256" key="6">
    <source>
        <dbReference type="ARBA" id="ARBA00022856"/>
    </source>
</evidence>
<dbReference type="GO" id="GO:0015833">
    <property type="term" value="P:peptide transport"/>
    <property type="evidence" value="ECO:0007669"/>
    <property type="project" value="UniProtKB-KW"/>
</dbReference>
<keyword evidence="3" id="KW-0813">Transport</keyword>
<dbReference type="PANTHER" id="PTHR43776:SF7">
    <property type="entry name" value="D,D-DIPEPTIDE TRANSPORT ATP-BINDING PROTEIN DDPF-RELATED"/>
    <property type="match status" value="1"/>
</dbReference>
<dbReference type="InterPro" id="IPR027417">
    <property type="entry name" value="P-loop_NTPase"/>
</dbReference>
<reference evidence="9" key="1">
    <citation type="submission" date="2016-11" db="EMBL/GenBank/DDBJ databases">
        <authorList>
            <person name="Jaros S."/>
            <person name="Januszkiewicz K."/>
            <person name="Wedrychowicz H."/>
        </authorList>
    </citation>
    <scope>NUCLEOTIDE SEQUENCE</scope>
    <source>
        <strain evidence="9">ACA-DC 565</strain>
    </source>
</reference>
<feature type="domain" description="ABC transporter" evidence="8">
    <location>
        <begin position="8"/>
        <end position="254"/>
    </location>
</feature>
<keyword evidence="6" id="KW-0571">Peptide transport</keyword>
<name>A0A1K2I621_9LACO</name>
<dbReference type="AlphaFoldDB" id="A0A1K2I621"/>
<dbReference type="GO" id="GO:0005886">
    <property type="term" value="C:plasma membrane"/>
    <property type="evidence" value="ECO:0007669"/>
    <property type="project" value="UniProtKB-SubCell"/>
</dbReference>
<dbReference type="InterPro" id="IPR017871">
    <property type="entry name" value="ABC_transporter-like_CS"/>
</dbReference>